<dbReference type="SUPFAM" id="SSF161098">
    <property type="entry name" value="MetI-like"/>
    <property type="match status" value="2"/>
</dbReference>
<proteinExistence type="inferred from homology"/>
<dbReference type="EMBL" id="JACCAS010000002">
    <property type="protein sequence ID" value="NYH27302.1"/>
    <property type="molecule type" value="Genomic_DNA"/>
</dbReference>
<dbReference type="InterPro" id="IPR000515">
    <property type="entry name" value="MetI-like"/>
</dbReference>
<feature type="transmembrane region" description="Helical" evidence="8">
    <location>
        <begin position="435"/>
        <end position="452"/>
    </location>
</feature>
<feature type="transmembrane region" description="Helical" evidence="8">
    <location>
        <begin position="402"/>
        <end position="423"/>
    </location>
</feature>
<feature type="transmembrane region" description="Helical" evidence="8">
    <location>
        <begin position="205"/>
        <end position="224"/>
    </location>
</feature>
<feature type="transmembrane region" description="Helical" evidence="8">
    <location>
        <begin position="309"/>
        <end position="333"/>
    </location>
</feature>
<dbReference type="InterPro" id="IPR035906">
    <property type="entry name" value="MetI-like_sf"/>
</dbReference>
<sequence>MARVMMRAAPPSGAPRGGSAWLLTPLLAALAVLIALPIGFVVLQAIFPLLNRGSFAHPFSAFGAALVRADTLPLLGNTVRFGVSVALASVALGLPLGVVRGLFRLPGARLWDLLFLAPFLIPPYLAAFGWILLLQPSGYLEQLTGVNLGRFLFSFNGVVAAMTLGVFPVVYFSVSRTLAALGGRLADVARVFGAGPWRSFARITLPLMLPAIAASALLTFTMAIEEFGVPSALGSRAGFSLMVTSIEERFSDWPIDLPGASVLALLLALLALAAFVLQRRVLAGRDFETQTGKPTATLRRELGRWRWPVLSMFGFVALCAAIAPLFAIVTTAFSRTLSGGFAINNLTLAHFKALSAGSDGASALGTSLALAAATALVTGALGFLSAWVVVKTRLRGRAALDALTLLPHALPGIVVGVGLILAWNLPIWPVTPYNTWGILLLSYSCLLLPYPIRYTSAALRQLGSGLEAAARVHGASSARVLLRIVLPLVAPALVSSVMIVFAVASRELVTSLLLAPSGVQTASIFIWQQFEQGSIGDGMAMGTVTLLISGALLGCGARWAKRFDDAA</sequence>
<feature type="transmembrane region" description="Helical" evidence="8">
    <location>
        <begin position="153"/>
        <end position="174"/>
    </location>
</feature>
<evidence type="ECO:0000256" key="8">
    <source>
        <dbReference type="RuleBase" id="RU363032"/>
    </source>
</evidence>
<evidence type="ECO:0000256" key="5">
    <source>
        <dbReference type="ARBA" id="ARBA00022692"/>
    </source>
</evidence>
<accession>A0A7Y9WV17</accession>
<dbReference type="GO" id="GO:0005886">
    <property type="term" value="C:plasma membrane"/>
    <property type="evidence" value="ECO:0007669"/>
    <property type="project" value="UniProtKB-SubCell"/>
</dbReference>
<dbReference type="AlphaFoldDB" id="A0A7Y9WV17"/>
<feature type="domain" description="ABC transmembrane type-1" evidence="9">
    <location>
        <begin position="75"/>
        <end position="278"/>
    </location>
</feature>
<comment type="subcellular location">
    <subcellularLocation>
        <location evidence="1">Cell inner membrane</location>
        <topology evidence="1">Multi-pass membrane protein</topology>
    </subcellularLocation>
    <subcellularLocation>
        <location evidence="8">Cell membrane</location>
        <topology evidence="8">Multi-pass membrane protein</topology>
    </subcellularLocation>
</comment>
<feature type="transmembrane region" description="Helical" evidence="8">
    <location>
        <begin position="81"/>
        <end position="103"/>
    </location>
</feature>
<evidence type="ECO:0000313" key="10">
    <source>
        <dbReference type="EMBL" id="NYH27302.1"/>
    </source>
</evidence>
<dbReference type="PROSITE" id="PS50928">
    <property type="entry name" value="ABC_TM1"/>
    <property type="match status" value="2"/>
</dbReference>
<evidence type="ECO:0000256" key="3">
    <source>
        <dbReference type="ARBA" id="ARBA00022475"/>
    </source>
</evidence>
<feature type="transmembrane region" description="Helical" evidence="8">
    <location>
        <begin position="257"/>
        <end position="277"/>
    </location>
</feature>
<evidence type="ECO:0000256" key="1">
    <source>
        <dbReference type="ARBA" id="ARBA00004429"/>
    </source>
</evidence>
<feature type="transmembrane region" description="Helical" evidence="8">
    <location>
        <begin position="368"/>
        <end position="390"/>
    </location>
</feature>
<keyword evidence="3" id="KW-1003">Cell membrane</keyword>
<dbReference type="Pfam" id="PF00528">
    <property type="entry name" value="BPD_transp_1"/>
    <property type="match status" value="2"/>
</dbReference>
<dbReference type="PANTHER" id="PTHR43357">
    <property type="entry name" value="INNER MEMBRANE ABC TRANSPORTER PERMEASE PROTEIN YDCV"/>
    <property type="match status" value="1"/>
</dbReference>
<dbReference type="Gene3D" id="1.10.3720.10">
    <property type="entry name" value="MetI-like"/>
    <property type="match status" value="2"/>
</dbReference>
<comment type="similarity">
    <text evidence="8">Belongs to the binding-protein-dependent transport system permease family.</text>
</comment>
<protein>
    <submittedName>
        <fullName evidence="10">Iron(III) transport system permease protein</fullName>
    </submittedName>
</protein>
<feature type="transmembrane region" description="Helical" evidence="8">
    <location>
        <begin position="21"/>
        <end position="47"/>
    </location>
</feature>
<keyword evidence="7 8" id="KW-0472">Membrane</keyword>
<evidence type="ECO:0000256" key="2">
    <source>
        <dbReference type="ARBA" id="ARBA00022448"/>
    </source>
</evidence>
<keyword evidence="11" id="KW-1185">Reference proteome</keyword>
<dbReference type="GO" id="GO:0055085">
    <property type="term" value="P:transmembrane transport"/>
    <property type="evidence" value="ECO:0007669"/>
    <property type="project" value="InterPro"/>
</dbReference>
<gene>
    <name evidence="10" type="ORF">GGD40_006873</name>
</gene>
<name>A0A7Y9WV17_9BURK</name>
<dbReference type="CDD" id="cd06261">
    <property type="entry name" value="TM_PBP2"/>
    <property type="match status" value="2"/>
</dbReference>
<dbReference type="Proteomes" id="UP000540929">
    <property type="component" value="Unassembled WGS sequence"/>
</dbReference>
<evidence type="ECO:0000313" key="11">
    <source>
        <dbReference type="Proteomes" id="UP000540929"/>
    </source>
</evidence>
<keyword evidence="2 8" id="KW-0813">Transport</keyword>
<keyword evidence="5 8" id="KW-0812">Transmembrane</keyword>
<feature type="transmembrane region" description="Helical" evidence="8">
    <location>
        <begin position="539"/>
        <end position="560"/>
    </location>
</feature>
<organism evidence="10 11">
    <name type="scientific">Paraburkholderia bryophila</name>
    <dbReference type="NCBI Taxonomy" id="420952"/>
    <lineage>
        <taxon>Bacteria</taxon>
        <taxon>Pseudomonadati</taxon>
        <taxon>Pseudomonadota</taxon>
        <taxon>Betaproteobacteria</taxon>
        <taxon>Burkholderiales</taxon>
        <taxon>Burkholderiaceae</taxon>
        <taxon>Paraburkholderia</taxon>
    </lineage>
</organism>
<feature type="transmembrane region" description="Helical" evidence="8">
    <location>
        <begin position="110"/>
        <end position="133"/>
    </location>
</feature>
<reference evidence="10 11" key="1">
    <citation type="submission" date="2020-07" db="EMBL/GenBank/DDBJ databases">
        <title>Exploring microbial biodiversity for novel pathways involved in the catabolism of aromatic compounds derived from lignin.</title>
        <authorList>
            <person name="Elkins J."/>
        </authorList>
    </citation>
    <scope>NUCLEOTIDE SEQUENCE [LARGE SCALE GENOMIC DNA]</scope>
    <source>
        <strain evidence="10 11">H2C3C</strain>
    </source>
</reference>
<evidence type="ECO:0000256" key="4">
    <source>
        <dbReference type="ARBA" id="ARBA00022519"/>
    </source>
</evidence>
<feature type="transmembrane region" description="Helical" evidence="8">
    <location>
        <begin position="480"/>
        <end position="502"/>
    </location>
</feature>
<feature type="domain" description="ABC transmembrane type-1" evidence="9">
    <location>
        <begin position="364"/>
        <end position="556"/>
    </location>
</feature>
<evidence type="ECO:0000256" key="7">
    <source>
        <dbReference type="ARBA" id="ARBA00023136"/>
    </source>
</evidence>
<evidence type="ECO:0000259" key="9">
    <source>
        <dbReference type="PROSITE" id="PS50928"/>
    </source>
</evidence>
<keyword evidence="6 8" id="KW-1133">Transmembrane helix</keyword>
<comment type="caution">
    <text evidence="10">The sequence shown here is derived from an EMBL/GenBank/DDBJ whole genome shotgun (WGS) entry which is preliminary data.</text>
</comment>
<keyword evidence="4" id="KW-0997">Cell inner membrane</keyword>
<dbReference type="RefSeq" id="WP_179746625.1">
    <property type="nucleotide sequence ID" value="NZ_JACCAS010000002.1"/>
</dbReference>
<evidence type="ECO:0000256" key="6">
    <source>
        <dbReference type="ARBA" id="ARBA00022989"/>
    </source>
</evidence>
<dbReference type="PANTHER" id="PTHR43357:SF3">
    <property type="entry name" value="FE(3+)-TRANSPORT SYSTEM PERMEASE PROTEIN FBPB 2"/>
    <property type="match status" value="1"/>
</dbReference>